<reference evidence="2" key="1">
    <citation type="submission" date="2016-11" db="UniProtKB">
        <authorList>
            <consortium name="WormBaseParasite"/>
        </authorList>
    </citation>
    <scope>IDENTIFICATION</scope>
</reference>
<organism evidence="1 2">
    <name type="scientific">Caenorhabditis tropicalis</name>
    <dbReference type="NCBI Taxonomy" id="1561998"/>
    <lineage>
        <taxon>Eukaryota</taxon>
        <taxon>Metazoa</taxon>
        <taxon>Ecdysozoa</taxon>
        <taxon>Nematoda</taxon>
        <taxon>Chromadorea</taxon>
        <taxon>Rhabditida</taxon>
        <taxon>Rhabditina</taxon>
        <taxon>Rhabditomorpha</taxon>
        <taxon>Rhabditoidea</taxon>
        <taxon>Rhabditidae</taxon>
        <taxon>Peloderinae</taxon>
        <taxon>Caenorhabditis</taxon>
    </lineage>
</organism>
<dbReference type="AlphaFoldDB" id="A0A1I7V3U9"/>
<name>A0A1I7V3U9_9PELO</name>
<accession>A0A1I7V3U9</accession>
<protein>
    <submittedName>
        <fullName evidence="2">Uncharacterized protein</fullName>
    </submittedName>
</protein>
<evidence type="ECO:0000313" key="2">
    <source>
        <dbReference type="WBParaSite" id="Csp11.Scaffold630.g22122.t1"/>
    </source>
</evidence>
<evidence type="ECO:0000313" key="1">
    <source>
        <dbReference type="Proteomes" id="UP000095282"/>
    </source>
</evidence>
<keyword evidence="1" id="KW-1185">Reference proteome</keyword>
<dbReference type="Proteomes" id="UP000095282">
    <property type="component" value="Unplaced"/>
</dbReference>
<dbReference type="WBParaSite" id="Csp11.Scaffold630.g22122.t1">
    <property type="protein sequence ID" value="Csp11.Scaffold630.g22122.t1"/>
    <property type="gene ID" value="Csp11.Scaffold630.g22122"/>
</dbReference>
<proteinExistence type="predicted"/>
<sequence length="181" mass="21104">MAGNQEAIYGQPNLKIGEEGELNEEMEDMPELESLIRRTPITKKKMKMRSQSKKKIQLNWKNPWKPMKKKKKKKLQDLPIHPLSLPHPHATREHYDLRKHKPASKEFMKLFSTNEAIHFNNGNVEVEKFENGHNGMEKPDIGFEKITENLDPSKIMDVIDSHTQTNHPMPCQMLLDSFKVP</sequence>